<sequence>MLIQLQHQQQKKLKQRKALSKKSSIKRCLDQFQRLGEGEDHNGNKDKKTFRNEINYSQVLMSHQDYPSKSFSREDENFQGMKNFSSVELSGHVESEKNLVRNEKELSESLDKNLKFFKFNSTDKEFKKDYYLNNQMDNLKDTVKKNDQEIKYQEDLKGDNFIVKDHSIFSNKVSSKVSESISRRKYSREFSRTSSSSSSSFSSTKRKSGMRKDKLDDENYRVERAKSFGDKNREEQYLKNGVIIQHQKRKQVKRACMNCQKACKGCSDNRPCPRCILHGLSDTCFDAPRKSEIKRIKLLSNLSNS</sequence>
<evidence type="ECO:0000256" key="5">
    <source>
        <dbReference type="ARBA" id="ARBA00023163"/>
    </source>
</evidence>
<dbReference type="PANTHER" id="PTHR47659:SF7">
    <property type="entry name" value="FUNGAL TRANSCRIPTIONAL REGULATORY PROTEIN, N-TERMINAL DOMAIN-CONTAINING PROTEIN"/>
    <property type="match status" value="1"/>
</dbReference>
<evidence type="ECO:0000256" key="2">
    <source>
        <dbReference type="ARBA" id="ARBA00022833"/>
    </source>
</evidence>
<accession>A0AAV0BM15</accession>
<dbReference type="EMBL" id="CALTRL010005865">
    <property type="protein sequence ID" value="CAH7687387.1"/>
    <property type="molecule type" value="Genomic_DNA"/>
</dbReference>
<dbReference type="PANTHER" id="PTHR47659">
    <property type="entry name" value="ZN(II)2CYS6 TRANSCRIPTION FACTOR (EUROFUNG)-RELATED"/>
    <property type="match status" value="1"/>
</dbReference>
<dbReference type="GO" id="GO:0003677">
    <property type="term" value="F:DNA binding"/>
    <property type="evidence" value="ECO:0007669"/>
    <property type="project" value="UniProtKB-KW"/>
</dbReference>
<keyword evidence="2" id="KW-0862">Zinc</keyword>
<dbReference type="Proteomes" id="UP001153365">
    <property type="component" value="Unassembled WGS sequence"/>
</dbReference>
<evidence type="ECO:0000256" key="7">
    <source>
        <dbReference type="SAM" id="MobiDB-lite"/>
    </source>
</evidence>
<protein>
    <submittedName>
        <fullName evidence="8">Expressed protein</fullName>
    </submittedName>
</protein>
<gene>
    <name evidence="8" type="ORF">PPACK8108_LOCUS22171</name>
</gene>
<keyword evidence="4" id="KW-0238">DNA-binding</keyword>
<keyword evidence="6" id="KW-0539">Nucleus</keyword>
<organism evidence="8 9">
    <name type="scientific">Phakopsora pachyrhizi</name>
    <name type="common">Asian soybean rust disease fungus</name>
    <dbReference type="NCBI Taxonomy" id="170000"/>
    <lineage>
        <taxon>Eukaryota</taxon>
        <taxon>Fungi</taxon>
        <taxon>Dikarya</taxon>
        <taxon>Basidiomycota</taxon>
        <taxon>Pucciniomycotina</taxon>
        <taxon>Pucciniomycetes</taxon>
        <taxon>Pucciniales</taxon>
        <taxon>Phakopsoraceae</taxon>
        <taxon>Phakopsora</taxon>
    </lineage>
</organism>
<feature type="compositionally biased region" description="Low complexity" evidence="7">
    <location>
        <begin position="192"/>
        <end position="203"/>
    </location>
</feature>
<comment type="caution">
    <text evidence="8">The sequence shown here is derived from an EMBL/GenBank/DDBJ whole genome shotgun (WGS) entry which is preliminary data.</text>
</comment>
<evidence type="ECO:0000313" key="9">
    <source>
        <dbReference type="Proteomes" id="UP001153365"/>
    </source>
</evidence>
<dbReference type="GO" id="GO:0046872">
    <property type="term" value="F:metal ion binding"/>
    <property type="evidence" value="ECO:0007669"/>
    <property type="project" value="UniProtKB-KW"/>
</dbReference>
<feature type="region of interest" description="Disordered" evidence="7">
    <location>
        <begin position="184"/>
        <end position="217"/>
    </location>
</feature>
<keyword evidence="9" id="KW-1185">Reference proteome</keyword>
<proteinExistence type="predicted"/>
<dbReference type="InterPro" id="IPR050335">
    <property type="entry name" value="ERT1_acuK_gluconeogen_tf"/>
</dbReference>
<evidence type="ECO:0000256" key="4">
    <source>
        <dbReference type="ARBA" id="ARBA00023125"/>
    </source>
</evidence>
<evidence type="ECO:0000313" key="8">
    <source>
        <dbReference type="EMBL" id="CAH7687387.1"/>
    </source>
</evidence>
<name>A0AAV0BM15_PHAPC</name>
<dbReference type="AlphaFoldDB" id="A0AAV0BM15"/>
<keyword evidence="3" id="KW-0805">Transcription regulation</keyword>
<keyword evidence="5" id="KW-0804">Transcription</keyword>
<evidence type="ECO:0000256" key="6">
    <source>
        <dbReference type="ARBA" id="ARBA00023242"/>
    </source>
</evidence>
<reference evidence="8" key="1">
    <citation type="submission" date="2022-06" db="EMBL/GenBank/DDBJ databases">
        <authorList>
            <consortium name="SYNGENTA / RWTH Aachen University"/>
        </authorList>
    </citation>
    <scope>NUCLEOTIDE SEQUENCE</scope>
</reference>
<evidence type="ECO:0000256" key="3">
    <source>
        <dbReference type="ARBA" id="ARBA00023015"/>
    </source>
</evidence>
<evidence type="ECO:0000256" key="1">
    <source>
        <dbReference type="ARBA" id="ARBA00022723"/>
    </source>
</evidence>
<keyword evidence="1" id="KW-0479">Metal-binding</keyword>